<evidence type="ECO:0000313" key="2">
    <source>
        <dbReference type="Proteomes" id="UP000472676"/>
    </source>
</evidence>
<sequence length="86" mass="9551">MSEGDPEIARAAIFEIIENQIEAGTPPETQRTLKRLMAEGRSEEEAMKLIGCVVTTVIFGMLKEGKAYDEAAYIKALLALPRLPWE</sequence>
<name>A0A6M2BXQ5_9GAMM</name>
<dbReference type="AlphaFoldDB" id="A0A6M2BXQ5"/>
<organism evidence="1 2">
    <name type="scientific">Solimonas terrae</name>
    <dbReference type="NCBI Taxonomy" id="1396819"/>
    <lineage>
        <taxon>Bacteria</taxon>
        <taxon>Pseudomonadati</taxon>
        <taxon>Pseudomonadota</taxon>
        <taxon>Gammaproteobacteria</taxon>
        <taxon>Nevskiales</taxon>
        <taxon>Nevskiaceae</taxon>
        <taxon>Solimonas</taxon>
    </lineage>
</organism>
<protein>
    <submittedName>
        <fullName evidence="1">Uncharacterized protein</fullName>
    </submittedName>
</protein>
<reference evidence="1 2" key="1">
    <citation type="journal article" date="2014" name="Int. J. Syst. Evol. Microbiol.">
        <title>Solimonas terrae sp. nov., isolated from soil.</title>
        <authorList>
            <person name="Kim S.J."/>
            <person name="Moon J.Y."/>
            <person name="Weon H.Y."/>
            <person name="Ahn J.H."/>
            <person name="Chen W.M."/>
            <person name="Kwon S.W."/>
        </authorList>
    </citation>
    <scope>NUCLEOTIDE SEQUENCE [LARGE SCALE GENOMIC DNA]</scope>
    <source>
        <strain evidence="1 2">KIS83-12</strain>
    </source>
</reference>
<dbReference type="EMBL" id="JAAMOW010000009">
    <property type="protein sequence ID" value="NGY06617.1"/>
    <property type="molecule type" value="Genomic_DNA"/>
</dbReference>
<proteinExistence type="predicted"/>
<keyword evidence="2" id="KW-1185">Reference proteome</keyword>
<dbReference type="Proteomes" id="UP000472676">
    <property type="component" value="Unassembled WGS sequence"/>
</dbReference>
<accession>A0A6M2BXQ5</accession>
<gene>
    <name evidence="1" type="ORF">G7Y85_17720</name>
</gene>
<comment type="caution">
    <text evidence="1">The sequence shown here is derived from an EMBL/GenBank/DDBJ whole genome shotgun (WGS) entry which is preliminary data.</text>
</comment>
<dbReference type="RefSeq" id="WP_166260485.1">
    <property type="nucleotide sequence ID" value="NZ_JAAMOW010000009.1"/>
</dbReference>
<evidence type="ECO:0000313" key="1">
    <source>
        <dbReference type="EMBL" id="NGY06617.1"/>
    </source>
</evidence>